<keyword evidence="5" id="KW-0175">Coiled coil</keyword>
<feature type="domain" description="E3 ubiquitin-protein ligase DCST1-like C-terminal" evidence="8">
    <location>
        <begin position="531"/>
        <end position="574"/>
    </location>
</feature>
<evidence type="ECO:0000313" key="9">
    <source>
        <dbReference type="Proteomes" id="UP000694904"/>
    </source>
</evidence>
<evidence type="ECO:0000256" key="2">
    <source>
        <dbReference type="ARBA" id="ARBA00022692"/>
    </source>
</evidence>
<dbReference type="PANTHER" id="PTHR21041">
    <property type="entry name" value="DENDRITIC CELL-SPECIFIC TRANSMEMBRANE PROTEIN"/>
    <property type="match status" value="1"/>
</dbReference>
<feature type="transmembrane region" description="Helical" evidence="6">
    <location>
        <begin position="428"/>
        <end position="450"/>
    </location>
</feature>
<feature type="transmembrane region" description="Helical" evidence="6">
    <location>
        <begin position="341"/>
        <end position="363"/>
    </location>
</feature>
<evidence type="ECO:0000256" key="3">
    <source>
        <dbReference type="ARBA" id="ARBA00022989"/>
    </source>
</evidence>
<evidence type="ECO:0000259" key="7">
    <source>
        <dbReference type="Pfam" id="PF07782"/>
    </source>
</evidence>
<dbReference type="Pfam" id="PF26039">
    <property type="entry name" value="Dcst2"/>
    <property type="match status" value="1"/>
</dbReference>
<dbReference type="PANTHER" id="PTHR21041:SF9">
    <property type="entry name" value="DENDRITIC CELL-SPECIFIC TRANSMEMBRANE PROTEIN-LIKE DOMAIN-CONTAINING PROTEIN"/>
    <property type="match status" value="1"/>
</dbReference>
<feature type="transmembrane region" description="Helical" evidence="6">
    <location>
        <begin position="255"/>
        <end position="276"/>
    </location>
</feature>
<evidence type="ECO:0000256" key="1">
    <source>
        <dbReference type="ARBA" id="ARBA00004141"/>
    </source>
</evidence>
<comment type="subcellular location">
    <subcellularLocation>
        <location evidence="1">Membrane</location>
        <topology evidence="1">Multi-pass membrane protein</topology>
    </subcellularLocation>
</comment>
<evidence type="ECO:0000256" key="6">
    <source>
        <dbReference type="SAM" id="Phobius"/>
    </source>
</evidence>
<organism evidence="9 10">
    <name type="scientific">Drosophila arizonae</name>
    <name type="common">Fruit fly</name>
    <dbReference type="NCBI Taxonomy" id="7263"/>
    <lineage>
        <taxon>Eukaryota</taxon>
        <taxon>Metazoa</taxon>
        <taxon>Ecdysozoa</taxon>
        <taxon>Arthropoda</taxon>
        <taxon>Hexapoda</taxon>
        <taxon>Insecta</taxon>
        <taxon>Pterygota</taxon>
        <taxon>Neoptera</taxon>
        <taxon>Endopterygota</taxon>
        <taxon>Diptera</taxon>
        <taxon>Brachycera</taxon>
        <taxon>Muscomorpha</taxon>
        <taxon>Ephydroidea</taxon>
        <taxon>Drosophilidae</taxon>
        <taxon>Drosophila</taxon>
    </lineage>
</organism>
<dbReference type="InterPro" id="IPR012858">
    <property type="entry name" value="DC_STAMP-like"/>
</dbReference>
<evidence type="ECO:0000256" key="5">
    <source>
        <dbReference type="SAM" id="Coils"/>
    </source>
</evidence>
<dbReference type="Pfam" id="PF26037">
    <property type="entry name" value="zf-RING_DCST1_C"/>
    <property type="match status" value="1"/>
</dbReference>
<proteinExistence type="predicted"/>
<dbReference type="Proteomes" id="UP000694904">
    <property type="component" value="Chromosome 4"/>
</dbReference>
<reference evidence="10" key="3">
    <citation type="submission" date="2025-08" db="UniProtKB">
        <authorList>
            <consortium name="RefSeq"/>
        </authorList>
    </citation>
    <scope>IDENTIFICATION</scope>
    <source>
        <tissue evidence="10">Whole organism</tissue>
    </source>
</reference>
<dbReference type="GeneID" id="108612708"/>
<accession>A0ABM1P1S1</accession>
<reference evidence="9" key="2">
    <citation type="journal article" date="2016" name="G3 (Bethesda)">
        <title>Genome Evolution in Three Species of Cactophilic Drosophila.</title>
        <authorList>
            <person name="Sanchez-Flores A."/>
            <person name="Penazola F."/>
            <person name="Carpinteyro-Ponce J."/>
            <person name="Nazario-Yepiz N."/>
            <person name="Abreu-Goodger C."/>
            <person name="Machado C.A."/>
            <person name="Markow T.A."/>
        </authorList>
    </citation>
    <scope>NUCLEOTIDE SEQUENCE [LARGE SCALE GENOMIC DNA]</scope>
</reference>
<feature type="coiled-coil region" evidence="5">
    <location>
        <begin position="76"/>
        <end position="103"/>
    </location>
</feature>
<keyword evidence="9" id="KW-1185">Reference proteome</keyword>
<sequence>MIFSRSVRCILTLSLPSLGSSRGRALLIALAFFLAARGPIANIVANLMALLRSLACGQELLRQALGHMIDMIKEPVRAVQMAIEQLLDELRRVMRQLLDLLLRIQSYLMIVVDTFKACAGWLKAILELCNSELGTPWTRCQKAAKRAMLKCRARLGFLKALCYATKIFLALCYPAKLVDVFCAGVWDGSWEIVDTILERYYEFVAQLEEMFDVTISFEHQFHFQTNASRNLSDVGEEIIQDIKVRMRPFMVFDSWLDLLCWIMVFTIFIKSIYFYLRYMHSLSYQNRFLTRSLYAIDAKCRERGEPTVMPLQGLEHFKYRKLGSIRLTVLESVRLAENATLMLNTCLQLGIICLVDYGVFWLLDMITFYGEEQDDIEIPPFLDVQVEGGGFVGDVMRGVANAFRPMSQLPRVSTKSCLPEPVEPDFRYYIAILLLCLLAWVILLAEPYLLRLRHAIMQQYYPERAHVRAVYLHNKIIAKRVSFLKMMRRKIRATFMYKNSDCYSCCWSWIRNKLCWWCCCFCLSGGPRKESCILCAQLLSSSNRVQCDTPSCRGLYCQRCYGESNHKCCLCKRPIDYGDHSDISELQDSSDDADTESYGKIWKRTYCAKYRRRKDNKEP</sequence>
<dbReference type="Pfam" id="PF07782">
    <property type="entry name" value="DC_STAMP"/>
    <property type="match status" value="1"/>
</dbReference>
<keyword evidence="2 6" id="KW-0812">Transmembrane</keyword>
<keyword evidence="3 6" id="KW-1133">Transmembrane helix</keyword>
<protein>
    <submittedName>
        <fullName evidence="10">DC-STAMP domain-containing protein 2</fullName>
    </submittedName>
</protein>
<gene>
    <name evidence="10" type="primary">LOC108612708</name>
</gene>
<name>A0ABM1P1S1_DROAR</name>
<evidence type="ECO:0000313" key="10">
    <source>
        <dbReference type="RefSeq" id="XP_017861157.1"/>
    </source>
</evidence>
<keyword evidence="4 6" id="KW-0472">Membrane</keyword>
<evidence type="ECO:0000259" key="8">
    <source>
        <dbReference type="Pfam" id="PF26037"/>
    </source>
</evidence>
<feature type="domain" description="Dendritic cell-specific transmembrane protein-like" evidence="7">
    <location>
        <begin position="284"/>
        <end position="473"/>
    </location>
</feature>
<evidence type="ECO:0000256" key="4">
    <source>
        <dbReference type="ARBA" id="ARBA00023136"/>
    </source>
</evidence>
<dbReference type="RefSeq" id="XP_017861157.1">
    <property type="nucleotide sequence ID" value="XM_018005668.1"/>
</dbReference>
<dbReference type="InterPro" id="IPR058842">
    <property type="entry name" value="DCST1_C"/>
</dbReference>
<dbReference type="InterPro" id="IPR051856">
    <property type="entry name" value="CSR-E3_Ligase_Protein"/>
</dbReference>
<reference evidence="9" key="1">
    <citation type="journal article" date="1997" name="Nucleic Acids Res.">
        <title>tRNAscan-SE: a program for improved detection of transfer RNA genes in genomic sequence.</title>
        <authorList>
            <person name="Lowe T.M."/>
            <person name="Eddy S.R."/>
        </authorList>
    </citation>
    <scope>NUCLEOTIDE SEQUENCE [LARGE SCALE GENOMIC DNA]</scope>
</reference>